<sequence>MEPKNLKRTEKANKWKVGEVGGGRGIPREIAMGLKTGQDSSRLKILSSDSFVPFLNVHVDLSQCTRPRIIFTEFHGKRGKNLRSACYNNNNNKRKAVVFIQPSENTLRNKKYLLFRFFLLLYSHKFPFQTLIFDFEEILGLLWALHFPPLQNYIPVPTSRSEKGFTALFQPVKINSKGLCRVRSIIKIETSNFCNV</sequence>
<comment type="caution">
    <text evidence="1">The sequence shown here is derived from an EMBL/GenBank/DDBJ whole genome shotgun (WGS) entry which is preliminary data.</text>
</comment>
<dbReference type="Proteomes" id="UP000811609">
    <property type="component" value="Chromosome 14"/>
</dbReference>
<keyword evidence="2" id="KW-1185">Reference proteome</keyword>
<gene>
    <name evidence="1" type="ORF">CIPAW_14G093400</name>
</gene>
<dbReference type="AlphaFoldDB" id="A0A8T1NGR4"/>
<evidence type="ECO:0000313" key="2">
    <source>
        <dbReference type="Proteomes" id="UP000811609"/>
    </source>
</evidence>
<evidence type="ECO:0000313" key="1">
    <source>
        <dbReference type="EMBL" id="KAG6629575.1"/>
    </source>
</evidence>
<name>A0A8T1NGR4_CARIL</name>
<dbReference type="EMBL" id="CM031822">
    <property type="protein sequence ID" value="KAG6629575.1"/>
    <property type="molecule type" value="Genomic_DNA"/>
</dbReference>
<reference evidence="1" key="1">
    <citation type="submission" date="2020-12" db="EMBL/GenBank/DDBJ databases">
        <title>WGS assembly of Carya illinoinensis cv. Pawnee.</title>
        <authorList>
            <person name="Platts A."/>
            <person name="Shu S."/>
            <person name="Wright S."/>
            <person name="Barry K."/>
            <person name="Edger P."/>
            <person name="Pires J.C."/>
            <person name="Schmutz J."/>
        </authorList>
    </citation>
    <scope>NUCLEOTIDE SEQUENCE</scope>
    <source>
        <tissue evidence="1">Leaf</tissue>
    </source>
</reference>
<protein>
    <submittedName>
        <fullName evidence="1">Uncharacterized protein</fullName>
    </submittedName>
</protein>
<proteinExistence type="predicted"/>
<organism evidence="1 2">
    <name type="scientific">Carya illinoinensis</name>
    <name type="common">Pecan</name>
    <dbReference type="NCBI Taxonomy" id="32201"/>
    <lineage>
        <taxon>Eukaryota</taxon>
        <taxon>Viridiplantae</taxon>
        <taxon>Streptophyta</taxon>
        <taxon>Embryophyta</taxon>
        <taxon>Tracheophyta</taxon>
        <taxon>Spermatophyta</taxon>
        <taxon>Magnoliopsida</taxon>
        <taxon>eudicotyledons</taxon>
        <taxon>Gunneridae</taxon>
        <taxon>Pentapetalae</taxon>
        <taxon>rosids</taxon>
        <taxon>fabids</taxon>
        <taxon>Fagales</taxon>
        <taxon>Juglandaceae</taxon>
        <taxon>Carya</taxon>
    </lineage>
</organism>
<accession>A0A8T1NGR4</accession>